<dbReference type="EMBL" id="JBHTIA010000002">
    <property type="protein sequence ID" value="MFD0763269.1"/>
    <property type="molecule type" value="Genomic_DNA"/>
</dbReference>
<sequence length="221" mass="25832">MFKIIVSFRKKWGGKPTIADYLPKSIPMFFEKKVRIDDPVRLKNFLTATLSLDWSAPKEASNKLFEEINHLFHAEIEYYYWKRKRKKTGSAWVKALIWIFTTLGFLCPLIKPIYDWDKLAPLGYIFFGISTAMFLFDRLFNISSGHIRLVTTQLMLEKELTTYRVAWNELLARSAEPVAFFELSNTLVKEFYSIIDKETASWGDEIKKAMEEASKNKSNSN</sequence>
<keyword evidence="1" id="KW-1133">Transmembrane helix</keyword>
<evidence type="ECO:0000259" key="2">
    <source>
        <dbReference type="Pfam" id="PF18183"/>
    </source>
</evidence>
<dbReference type="Proteomes" id="UP001597073">
    <property type="component" value="Unassembled WGS sequence"/>
</dbReference>
<dbReference type="NCBIfam" id="NF033633">
    <property type="entry name" value="SLATT_2"/>
    <property type="match status" value="1"/>
</dbReference>
<reference evidence="4" key="1">
    <citation type="journal article" date="2019" name="Int. J. Syst. Evol. Microbiol.">
        <title>The Global Catalogue of Microorganisms (GCM) 10K type strain sequencing project: providing services to taxonomists for standard genome sequencing and annotation.</title>
        <authorList>
            <consortium name="The Broad Institute Genomics Platform"/>
            <consortium name="The Broad Institute Genome Sequencing Center for Infectious Disease"/>
            <person name="Wu L."/>
            <person name="Ma J."/>
        </authorList>
    </citation>
    <scope>NUCLEOTIDE SEQUENCE [LARGE SCALE GENOMIC DNA]</scope>
    <source>
        <strain evidence="4">CCUG 60742</strain>
    </source>
</reference>
<dbReference type="RefSeq" id="WP_377137180.1">
    <property type="nucleotide sequence ID" value="NZ_JBHTIA010000002.1"/>
</dbReference>
<evidence type="ECO:0000256" key="1">
    <source>
        <dbReference type="SAM" id="Phobius"/>
    </source>
</evidence>
<feature type="transmembrane region" description="Helical" evidence="1">
    <location>
        <begin position="120"/>
        <end position="140"/>
    </location>
</feature>
<comment type="caution">
    <text evidence="3">The sequence shown here is derived from an EMBL/GenBank/DDBJ whole genome shotgun (WGS) entry which is preliminary data.</text>
</comment>
<feature type="domain" description="SMODS and SLOG-associating 2TM effector" evidence="2">
    <location>
        <begin position="53"/>
        <end position="168"/>
    </location>
</feature>
<feature type="transmembrane region" description="Helical" evidence="1">
    <location>
        <begin position="91"/>
        <end position="114"/>
    </location>
</feature>
<dbReference type="InterPro" id="IPR040688">
    <property type="entry name" value="SLATT_2"/>
</dbReference>
<evidence type="ECO:0000313" key="4">
    <source>
        <dbReference type="Proteomes" id="UP001597073"/>
    </source>
</evidence>
<keyword evidence="4" id="KW-1185">Reference proteome</keyword>
<protein>
    <submittedName>
        <fullName evidence="3">SLATT domain-containing protein</fullName>
    </submittedName>
</protein>
<keyword evidence="1" id="KW-0812">Transmembrane</keyword>
<gene>
    <name evidence="3" type="ORF">ACFQZI_00290</name>
</gene>
<dbReference type="Pfam" id="PF18183">
    <property type="entry name" value="SLATT_2"/>
    <property type="match status" value="1"/>
</dbReference>
<name>A0ABW2ZA84_9SPHI</name>
<keyword evidence="1" id="KW-0472">Membrane</keyword>
<accession>A0ABW2ZA84</accession>
<organism evidence="3 4">
    <name type="scientific">Mucilaginibacter lutimaris</name>
    <dbReference type="NCBI Taxonomy" id="931629"/>
    <lineage>
        <taxon>Bacteria</taxon>
        <taxon>Pseudomonadati</taxon>
        <taxon>Bacteroidota</taxon>
        <taxon>Sphingobacteriia</taxon>
        <taxon>Sphingobacteriales</taxon>
        <taxon>Sphingobacteriaceae</taxon>
        <taxon>Mucilaginibacter</taxon>
    </lineage>
</organism>
<proteinExistence type="predicted"/>
<evidence type="ECO:0000313" key="3">
    <source>
        <dbReference type="EMBL" id="MFD0763269.1"/>
    </source>
</evidence>